<reference evidence="3 4" key="1">
    <citation type="submission" date="2019-08" db="EMBL/GenBank/DDBJ databases">
        <title>A chromosome-level genome assembly, high-density linkage maps, and genome scans reveal the genomic architecture of hybrid incompatibilities underlying speciation via character displacement in darters (Percidae: Etheostominae).</title>
        <authorList>
            <person name="Moran R.L."/>
            <person name="Catchen J.M."/>
            <person name="Fuller R.C."/>
        </authorList>
    </citation>
    <scope>NUCLEOTIDE SEQUENCE [LARGE SCALE GENOMIC DNA]</scope>
    <source>
        <strain evidence="3">EspeVRDwgs_2016</strain>
        <tissue evidence="3">Muscle</tissue>
    </source>
</reference>
<keyword evidence="2" id="KW-1133">Transmembrane helix</keyword>
<evidence type="ECO:0000256" key="2">
    <source>
        <dbReference type="SAM" id="Phobius"/>
    </source>
</evidence>
<gene>
    <name evidence="3" type="ORF">FQN60_015718</name>
</gene>
<evidence type="ECO:0000313" key="3">
    <source>
        <dbReference type="EMBL" id="KAA8583172.1"/>
    </source>
</evidence>
<dbReference type="EMBL" id="VOFY01000018">
    <property type="protein sequence ID" value="KAA8583172.1"/>
    <property type="molecule type" value="Genomic_DNA"/>
</dbReference>
<comment type="caution">
    <text evidence="3">The sequence shown here is derived from an EMBL/GenBank/DDBJ whole genome shotgun (WGS) entry which is preliminary data.</text>
</comment>
<evidence type="ECO:0000313" key="4">
    <source>
        <dbReference type="Proteomes" id="UP000327493"/>
    </source>
</evidence>
<keyword evidence="2" id="KW-0812">Transmembrane</keyword>
<feature type="region of interest" description="Disordered" evidence="1">
    <location>
        <begin position="59"/>
        <end position="78"/>
    </location>
</feature>
<name>A0A5J5CMM0_9PERO</name>
<feature type="transmembrane region" description="Helical" evidence="2">
    <location>
        <begin position="25"/>
        <end position="46"/>
    </location>
</feature>
<dbReference type="AlphaFoldDB" id="A0A5J5CMM0"/>
<proteinExistence type="predicted"/>
<protein>
    <submittedName>
        <fullName evidence="3">Uncharacterized protein</fullName>
    </submittedName>
</protein>
<evidence type="ECO:0000256" key="1">
    <source>
        <dbReference type="SAM" id="MobiDB-lite"/>
    </source>
</evidence>
<sequence>MTSWLSHKAKITAEGTLAIQVGTGYNRLTCTAISLLGAIVAILRWFKAGSMLRPWDSVTDTEHTEHEPAPQGTSQLLGPWLGFRTSDSGAATRTCPCLFRTVDKHRHTPEAAGRHQAGSDQDQK</sequence>
<feature type="non-terminal residue" evidence="3">
    <location>
        <position position="124"/>
    </location>
</feature>
<keyword evidence="2" id="KW-0472">Membrane</keyword>
<dbReference type="Proteomes" id="UP000327493">
    <property type="component" value="Chromosome 18"/>
</dbReference>
<organism evidence="3 4">
    <name type="scientific">Etheostoma spectabile</name>
    <name type="common">orangethroat darter</name>
    <dbReference type="NCBI Taxonomy" id="54343"/>
    <lineage>
        <taxon>Eukaryota</taxon>
        <taxon>Metazoa</taxon>
        <taxon>Chordata</taxon>
        <taxon>Craniata</taxon>
        <taxon>Vertebrata</taxon>
        <taxon>Euteleostomi</taxon>
        <taxon>Actinopterygii</taxon>
        <taxon>Neopterygii</taxon>
        <taxon>Teleostei</taxon>
        <taxon>Neoteleostei</taxon>
        <taxon>Acanthomorphata</taxon>
        <taxon>Eupercaria</taxon>
        <taxon>Perciformes</taxon>
        <taxon>Percoidei</taxon>
        <taxon>Percidae</taxon>
        <taxon>Etheostomatinae</taxon>
        <taxon>Etheostoma</taxon>
    </lineage>
</organism>
<keyword evidence="4" id="KW-1185">Reference proteome</keyword>
<accession>A0A5J5CMM0</accession>